<dbReference type="EMBL" id="JAAPAO010000380">
    <property type="protein sequence ID" value="KAF4661366.1"/>
    <property type="molecule type" value="Genomic_DNA"/>
</dbReference>
<accession>A0A7J6LQG2</accession>
<protein>
    <submittedName>
        <fullName evidence="1">Uncharacterized protein</fullName>
    </submittedName>
</protein>
<gene>
    <name evidence="1" type="ORF">FOL47_006727</name>
</gene>
<comment type="caution">
    <text evidence="1">The sequence shown here is derived from an EMBL/GenBank/DDBJ whole genome shotgun (WGS) entry which is preliminary data.</text>
</comment>
<dbReference type="Proteomes" id="UP000591131">
    <property type="component" value="Unassembled WGS sequence"/>
</dbReference>
<name>A0A7J6LQG2_PERCH</name>
<evidence type="ECO:0000313" key="2">
    <source>
        <dbReference type="Proteomes" id="UP000591131"/>
    </source>
</evidence>
<reference evidence="1 2" key="1">
    <citation type="submission" date="2020-04" db="EMBL/GenBank/DDBJ databases">
        <title>Perkinsus chesapeaki whole genome sequence.</title>
        <authorList>
            <person name="Bogema D.R."/>
        </authorList>
    </citation>
    <scope>NUCLEOTIDE SEQUENCE [LARGE SCALE GENOMIC DNA]</scope>
    <source>
        <strain evidence="1">ATCC PRA-425</strain>
    </source>
</reference>
<keyword evidence="2" id="KW-1185">Reference proteome</keyword>
<organism evidence="1 2">
    <name type="scientific">Perkinsus chesapeaki</name>
    <name type="common">Clam parasite</name>
    <name type="synonym">Perkinsus andrewsi</name>
    <dbReference type="NCBI Taxonomy" id="330153"/>
    <lineage>
        <taxon>Eukaryota</taxon>
        <taxon>Sar</taxon>
        <taxon>Alveolata</taxon>
        <taxon>Perkinsozoa</taxon>
        <taxon>Perkinsea</taxon>
        <taxon>Perkinsida</taxon>
        <taxon>Perkinsidae</taxon>
        <taxon>Perkinsus</taxon>
    </lineage>
</organism>
<dbReference type="OrthoDB" id="10582373at2759"/>
<evidence type="ECO:0000313" key="1">
    <source>
        <dbReference type="EMBL" id="KAF4661366.1"/>
    </source>
</evidence>
<sequence>MSYNEMILQTKAVFGELPDDVLPSLEQVIVLRSRVEDHAIPFADFSVWTGKQRIRLRQMKLKRWTFGEDGTAERISAPSLTTFHDWCKSSTIYKYALAMIGASTITDLEAYRAQIEHLYSIYGDHYGSFVTGADELLRSSRISKFWPVGDKTKWGVAFRAAAADYSFLNAQVNCNVFQVTRDNNTSQPGAKSSLHSTPHSTWWSNCGPQLTLGLRRLRERAISSAFPTKPVHLAILVAPALMVGSTCA</sequence>
<proteinExistence type="predicted"/>
<dbReference type="AlphaFoldDB" id="A0A7J6LQG2"/>